<reference evidence="1" key="1">
    <citation type="submission" date="2024-02" db="EMBL/GenBank/DDBJ databases">
        <title>Genome sequences of strain Gemmobacter sp. JM10B15.</title>
        <authorList>
            <person name="Zhang M."/>
        </authorList>
    </citation>
    <scope>NUCLEOTIDE SEQUENCE</scope>
    <source>
        <strain evidence="1">JM10B15</strain>
    </source>
</reference>
<organism evidence="1 2">
    <name type="scientific">Gemmobacter denitrificans</name>
    <dbReference type="NCBI Taxonomy" id="3123040"/>
    <lineage>
        <taxon>Bacteria</taxon>
        <taxon>Pseudomonadati</taxon>
        <taxon>Pseudomonadota</taxon>
        <taxon>Alphaproteobacteria</taxon>
        <taxon>Rhodobacterales</taxon>
        <taxon>Paracoccaceae</taxon>
        <taxon>Gemmobacter</taxon>
    </lineage>
</organism>
<sequence>MPSHSAPADARSLAEISAVLGTYFDGLYRSDTERLARVFHPAATYACASDGTLLIRTMAEYLPIVAARPAPADSNLPRQDRIIGIELAGPVTALARVECAIAPHGFIDLLTLIRIDGRWQIIAKVFHRYTLTD</sequence>
<evidence type="ECO:0000313" key="1">
    <source>
        <dbReference type="EMBL" id="MEH7827418.1"/>
    </source>
</evidence>
<gene>
    <name evidence="1" type="ORF">V6590_04590</name>
</gene>
<comment type="caution">
    <text evidence="1">The sequence shown here is derived from an EMBL/GenBank/DDBJ whole genome shotgun (WGS) entry which is preliminary data.</text>
</comment>
<evidence type="ECO:0000313" key="2">
    <source>
        <dbReference type="Proteomes" id="UP001431963"/>
    </source>
</evidence>
<dbReference type="InterPro" id="IPR039437">
    <property type="entry name" value="FrzH/put_lumazine-bd"/>
</dbReference>
<dbReference type="EMBL" id="JBALHR010000002">
    <property type="protein sequence ID" value="MEH7827418.1"/>
    <property type="molecule type" value="Genomic_DNA"/>
</dbReference>
<accession>A0ABU8BRU2</accession>
<protein>
    <submittedName>
        <fullName evidence="1">Nuclear transport factor 2 family protein</fullName>
    </submittedName>
</protein>
<dbReference type="SUPFAM" id="SSF54427">
    <property type="entry name" value="NTF2-like"/>
    <property type="match status" value="1"/>
</dbReference>
<keyword evidence="2" id="KW-1185">Reference proteome</keyword>
<proteinExistence type="predicted"/>
<dbReference type="Pfam" id="PF12893">
    <property type="entry name" value="Lumazine_bd_2"/>
    <property type="match status" value="1"/>
</dbReference>
<dbReference type="Gene3D" id="3.10.450.50">
    <property type="match status" value="1"/>
</dbReference>
<name>A0ABU8BRU2_9RHOB</name>
<dbReference type="Proteomes" id="UP001431963">
    <property type="component" value="Unassembled WGS sequence"/>
</dbReference>
<dbReference type="RefSeq" id="WP_335420227.1">
    <property type="nucleotide sequence ID" value="NZ_JBALHR010000002.1"/>
</dbReference>
<dbReference type="InterPro" id="IPR032710">
    <property type="entry name" value="NTF2-like_dom_sf"/>
</dbReference>